<evidence type="ECO:0000256" key="2">
    <source>
        <dbReference type="ARBA" id="ARBA00006727"/>
    </source>
</evidence>
<evidence type="ECO:0000256" key="1">
    <source>
        <dbReference type="ARBA" id="ARBA00004141"/>
    </source>
</evidence>
<accession>A0A1Z5TRJ0</accession>
<dbReference type="SUPFAM" id="SSF103473">
    <property type="entry name" value="MFS general substrate transporter"/>
    <property type="match status" value="1"/>
</dbReference>
<feature type="transmembrane region" description="Helical" evidence="4">
    <location>
        <begin position="115"/>
        <end position="136"/>
    </location>
</feature>
<keyword evidence="6" id="KW-1185">Reference proteome</keyword>
<dbReference type="EMBL" id="MUNK01000009">
    <property type="protein sequence ID" value="OTA38637.1"/>
    <property type="molecule type" value="Genomic_DNA"/>
</dbReference>
<feature type="transmembrane region" description="Helical" evidence="4">
    <location>
        <begin position="245"/>
        <end position="264"/>
    </location>
</feature>
<feature type="transmembrane region" description="Helical" evidence="4">
    <location>
        <begin position="377"/>
        <end position="398"/>
    </location>
</feature>
<organism evidence="5 6">
    <name type="scientific">Hortaea werneckii EXF-2000</name>
    <dbReference type="NCBI Taxonomy" id="1157616"/>
    <lineage>
        <taxon>Eukaryota</taxon>
        <taxon>Fungi</taxon>
        <taxon>Dikarya</taxon>
        <taxon>Ascomycota</taxon>
        <taxon>Pezizomycotina</taxon>
        <taxon>Dothideomycetes</taxon>
        <taxon>Dothideomycetidae</taxon>
        <taxon>Mycosphaerellales</taxon>
        <taxon>Teratosphaeriaceae</taxon>
        <taxon>Hortaea</taxon>
    </lineage>
</organism>
<dbReference type="Proteomes" id="UP000194280">
    <property type="component" value="Unassembled WGS sequence"/>
</dbReference>
<feature type="region of interest" description="Disordered" evidence="3">
    <location>
        <begin position="1"/>
        <end position="51"/>
    </location>
</feature>
<dbReference type="InterPro" id="IPR036259">
    <property type="entry name" value="MFS_trans_sf"/>
</dbReference>
<gene>
    <name evidence="5" type="ORF">BTJ68_01320</name>
</gene>
<feature type="transmembrane region" description="Helical" evidence="4">
    <location>
        <begin position="212"/>
        <end position="233"/>
    </location>
</feature>
<comment type="caution">
    <text evidence="5">The sequence shown here is derived from an EMBL/GenBank/DDBJ whole genome shotgun (WGS) entry which is preliminary data.</text>
</comment>
<dbReference type="AlphaFoldDB" id="A0A1Z5TRJ0"/>
<proteinExistence type="inferred from homology"/>
<dbReference type="PANTHER" id="PTHR11360">
    <property type="entry name" value="MONOCARBOXYLATE TRANSPORTER"/>
    <property type="match status" value="1"/>
</dbReference>
<dbReference type="InterPro" id="IPR050327">
    <property type="entry name" value="Proton-linked_MCT"/>
</dbReference>
<evidence type="ECO:0000256" key="3">
    <source>
        <dbReference type="SAM" id="MobiDB-lite"/>
    </source>
</evidence>
<dbReference type="InterPro" id="IPR011701">
    <property type="entry name" value="MFS"/>
</dbReference>
<reference evidence="5 6" key="1">
    <citation type="submission" date="2017-01" db="EMBL/GenBank/DDBJ databases">
        <title>The recent genome duplication of the halophilic yeast Hortaea werneckii: insights from long-read sequencing.</title>
        <authorList>
            <person name="Sinha S."/>
            <person name="Flibotte S."/>
            <person name="Neira M."/>
            <person name="Lenassi M."/>
            <person name="Gostincar C."/>
            <person name="Stajich J.E."/>
            <person name="Nislow C.E."/>
        </authorList>
    </citation>
    <scope>NUCLEOTIDE SEQUENCE [LARGE SCALE GENOMIC DNA]</scope>
    <source>
        <strain evidence="5 6">EXF-2000</strain>
    </source>
</reference>
<keyword evidence="4" id="KW-0812">Transmembrane</keyword>
<dbReference type="Gene3D" id="1.20.1250.20">
    <property type="entry name" value="MFS general substrate transporter like domains"/>
    <property type="match status" value="2"/>
</dbReference>
<comment type="subcellular location">
    <subcellularLocation>
        <location evidence="1">Membrane</location>
        <topology evidence="1">Multi-pass membrane protein</topology>
    </subcellularLocation>
</comment>
<name>A0A1Z5TRJ0_HORWE</name>
<feature type="transmembrane region" description="Helical" evidence="4">
    <location>
        <begin position="178"/>
        <end position="200"/>
    </location>
</feature>
<feature type="transmembrane region" description="Helical" evidence="4">
    <location>
        <begin position="478"/>
        <end position="497"/>
    </location>
</feature>
<comment type="similarity">
    <text evidence="2">Belongs to the major facilitator superfamily. Monocarboxylate porter (TC 2.A.1.13) family.</text>
</comment>
<dbReference type="PANTHER" id="PTHR11360:SF234">
    <property type="entry name" value="MFS-TYPE TRANSPORTER DBAD-RELATED"/>
    <property type="match status" value="1"/>
</dbReference>
<feature type="transmembrane region" description="Helical" evidence="4">
    <location>
        <begin position="443"/>
        <end position="466"/>
    </location>
</feature>
<feature type="transmembrane region" description="Helical" evidence="4">
    <location>
        <begin position="293"/>
        <end position="312"/>
    </location>
</feature>
<dbReference type="Pfam" id="PF07690">
    <property type="entry name" value="MFS_1"/>
    <property type="match status" value="1"/>
</dbReference>
<feature type="compositionally biased region" description="Polar residues" evidence="3">
    <location>
        <begin position="7"/>
        <end position="26"/>
    </location>
</feature>
<dbReference type="VEuPathDB" id="FungiDB:BTJ68_01320"/>
<feature type="transmembrane region" description="Helical" evidence="4">
    <location>
        <begin position="78"/>
        <end position="95"/>
    </location>
</feature>
<sequence length="538" mass="58249">MTKDEGTVTSSPQSTSEMTSPEQTPGASKAPSKAQSIDEERPSGPMRRDSLASLSVAREPQGWVEPEEPTWPSGWKPYACLFGGFLLMFNSWGIVNAYGSYASYYMQHLLPGRDILLLNLVGATQSSIVLFLSAPVGRFLDAGHIRKLLIVGAVLLTIASYVLSTVNGQGDFGQGNYGLIWLTQGLLSGLGMACFFVSSSQVVATWFKKKKGFAIGVVASGASIAGLVYPVMLKFLISSDGFNNAQRYVSTLTTATCILTIFIARPNPEHIVRKPEKWRFGVFIDMHAFQNQAFNWMTASICFLFFGFYAVFFNLEEWAAREGLGYRDETPSGFNIGLENEVHHDAIRTFYLLAIMNGSSTLGRLSSSYLCDLFGALNVHAVVTFVASMLCLVLWTLAKTVPAAIAFVVTFGVFSGAVIGLPPASMAYLLGPNPEAQARLGQWTGMMYSAAGIFALTGPLIAGHLISAYGNNFLTVQLWSGACMMLSAGCMAIAIIYRHHDSARGWASQKAQRLNASIDSTASALTRMTTGETEKQDV</sequence>
<dbReference type="GO" id="GO:0016020">
    <property type="term" value="C:membrane"/>
    <property type="evidence" value="ECO:0007669"/>
    <property type="project" value="UniProtKB-SubCell"/>
</dbReference>
<evidence type="ECO:0000313" key="6">
    <source>
        <dbReference type="Proteomes" id="UP000194280"/>
    </source>
</evidence>
<keyword evidence="4" id="KW-0472">Membrane</keyword>
<dbReference type="InParanoid" id="A0A1Z5TRJ0"/>
<keyword evidence="4" id="KW-1133">Transmembrane helix</keyword>
<evidence type="ECO:0000256" key="4">
    <source>
        <dbReference type="SAM" id="Phobius"/>
    </source>
</evidence>
<evidence type="ECO:0008006" key="7">
    <source>
        <dbReference type="Google" id="ProtNLM"/>
    </source>
</evidence>
<feature type="transmembrane region" description="Helical" evidence="4">
    <location>
        <begin position="148"/>
        <end position="166"/>
    </location>
</feature>
<dbReference type="OrthoDB" id="6509908at2759"/>
<evidence type="ECO:0000313" key="5">
    <source>
        <dbReference type="EMBL" id="OTA38637.1"/>
    </source>
</evidence>
<feature type="compositionally biased region" description="Basic and acidic residues" evidence="3">
    <location>
        <begin position="36"/>
        <end position="50"/>
    </location>
</feature>
<protein>
    <recommendedName>
        <fullName evidence="7">Major facilitator superfamily (MFS) profile domain-containing protein</fullName>
    </recommendedName>
</protein>
<feature type="transmembrane region" description="Helical" evidence="4">
    <location>
        <begin position="404"/>
        <end position="431"/>
    </location>
</feature>
<dbReference type="GO" id="GO:0022857">
    <property type="term" value="F:transmembrane transporter activity"/>
    <property type="evidence" value="ECO:0007669"/>
    <property type="project" value="InterPro"/>
</dbReference>